<comment type="subcellular location">
    <subcellularLocation>
        <location evidence="1">Cytoplasm</location>
    </subcellularLocation>
</comment>
<dbReference type="Gene3D" id="6.10.250.660">
    <property type="match status" value="1"/>
</dbReference>
<dbReference type="NCBIfam" id="TIGR03544">
    <property type="entry name" value="DivI1A_domain"/>
    <property type="match status" value="1"/>
</dbReference>
<dbReference type="PATRIC" id="fig|1423796.3.peg.1824"/>
<evidence type="ECO:0000313" key="10">
    <source>
        <dbReference type="Proteomes" id="UP000051638"/>
    </source>
</evidence>
<proteinExistence type="inferred from homology"/>
<keyword evidence="6" id="KW-0131">Cell cycle</keyword>
<feature type="compositionally biased region" description="Acidic residues" evidence="8">
    <location>
        <begin position="214"/>
        <end position="226"/>
    </location>
</feature>
<keyword evidence="3" id="KW-0963">Cytoplasm</keyword>
<feature type="region of interest" description="Disordered" evidence="8">
    <location>
        <begin position="185"/>
        <end position="266"/>
    </location>
</feature>
<feature type="compositionally biased region" description="Low complexity" evidence="8">
    <location>
        <begin position="234"/>
        <end position="248"/>
    </location>
</feature>
<sequence length="266" mass="29437">MALTPLDIHNKEFNVKMRGYDQDQVNDFLDQIIKDYEAVLKEKDDLQTALKASEEKVTYFNQLKDALNQSIIVAQEAADKVKTNAQKEADIINQEAQKNTQNLLNEATEKSNRILADASQKAKQITIETEDLKKQTRVFRQRLQVMLESQLEIVRSKDWDELLAHDDGEQDEAIQKIINQHLDSSEAAGVESNQSSVAAPQTQATEPTVAADSENTEADTQNDDSGETMIIFPDSTSEAADDSAASSAGIGDQPAIEPDSQPNSDQ</sequence>
<feature type="compositionally biased region" description="Polar residues" evidence="8">
    <location>
        <begin position="191"/>
        <end position="206"/>
    </location>
</feature>
<comment type="similarity">
    <text evidence="2">Belongs to the DivIVA family.</text>
</comment>
<feature type="coiled-coil region" evidence="7">
    <location>
        <begin position="93"/>
        <end position="135"/>
    </location>
</feature>
<name>A0A0R2CYN0_9LACO</name>
<gene>
    <name evidence="9" type="ORF">FC24_GL001797</name>
</gene>
<keyword evidence="4" id="KW-0132">Cell division</keyword>
<organism evidence="9 10">
    <name type="scientific">Loigolactobacillus rennini DSM 20253</name>
    <dbReference type="NCBI Taxonomy" id="1423796"/>
    <lineage>
        <taxon>Bacteria</taxon>
        <taxon>Bacillati</taxon>
        <taxon>Bacillota</taxon>
        <taxon>Bacilli</taxon>
        <taxon>Lactobacillales</taxon>
        <taxon>Lactobacillaceae</taxon>
        <taxon>Loigolactobacillus</taxon>
    </lineage>
</organism>
<evidence type="ECO:0000256" key="4">
    <source>
        <dbReference type="ARBA" id="ARBA00022618"/>
    </source>
</evidence>
<keyword evidence="10" id="KW-1185">Reference proteome</keyword>
<reference evidence="9 10" key="1">
    <citation type="journal article" date="2015" name="Genome Announc.">
        <title>Expanding the biotechnology potential of lactobacilli through comparative genomics of 213 strains and associated genera.</title>
        <authorList>
            <person name="Sun Z."/>
            <person name="Harris H.M."/>
            <person name="McCann A."/>
            <person name="Guo C."/>
            <person name="Argimon S."/>
            <person name="Zhang W."/>
            <person name="Yang X."/>
            <person name="Jeffery I.B."/>
            <person name="Cooney J.C."/>
            <person name="Kagawa T.F."/>
            <person name="Liu W."/>
            <person name="Song Y."/>
            <person name="Salvetti E."/>
            <person name="Wrobel A."/>
            <person name="Rasinkangas P."/>
            <person name="Parkhill J."/>
            <person name="Rea M.C."/>
            <person name="O'Sullivan O."/>
            <person name="Ritari J."/>
            <person name="Douillard F.P."/>
            <person name="Paul Ross R."/>
            <person name="Yang R."/>
            <person name="Briner A.E."/>
            <person name="Felis G.E."/>
            <person name="de Vos W.M."/>
            <person name="Barrangou R."/>
            <person name="Klaenhammer T.R."/>
            <person name="Caufield P.W."/>
            <person name="Cui Y."/>
            <person name="Zhang H."/>
            <person name="O'Toole P.W."/>
        </authorList>
    </citation>
    <scope>NUCLEOTIDE SEQUENCE [LARGE SCALE GENOMIC DNA]</scope>
    <source>
        <strain evidence="9 10">DSM 20253</strain>
    </source>
</reference>
<evidence type="ECO:0000256" key="5">
    <source>
        <dbReference type="ARBA" id="ARBA00023054"/>
    </source>
</evidence>
<dbReference type="EMBL" id="AYYI01000048">
    <property type="protein sequence ID" value="KRM97119.1"/>
    <property type="molecule type" value="Genomic_DNA"/>
</dbReference>
<dbReference type="Proteomes" id="UP000051638">
    <property type="component" value="Unassembled WGS sequence"/>
</dbReference>
<evidence type="ECO:0000256" key="3">
    <source>
        <dbReference type="ARBA" id="ARBA00022490"/>
    </source>
</evidence>
<evidence type="ECO:0000313" key="9">
    <source>
        <dbReference type="EMBL" id="KRM97119.1"/>
    </source>
</evidence>
<evidence type="ECO:0000256" key="1">
    <source>
        <dbReference type="ARBA" id="ARBA00004496"/>
    </source>
</evidence>
<evidence type="ECO:0000256" key="6">
    <source>
        <dbReference type="ARBA" id="ARBA00023306"/>
    </source>
</evidence>
<dbReference type="GO" id="GO:0005737">
    <property type="term" value="C:cytoplasm"/>
    <property type="evidence" value="ECO:0007669"/>
    <property type="project" value="UniProtKB-SubCell"/>
</dbReference>
<dbReference type="OrthoDB" id="9815492at2"/>
<evidence type="ECO:0000256" key="2">
    <source>
        <dbReference type="ARBA" id="ARBA00009008"/>
    </source>
</evidence>
<comment type="caution">
    <text evidence="9">The sequence shown here is derived from an EMBL/GenBank/DDBJ whole genome shotgun (WGS) entry which is preliminary data.</text>
</comment>
<dbReference type="InterPro" id="IPR007793">
    <property type="entry name" value="DivIVA_fam"/>
</dbReference>
<accession>A0A0R2CYN0</accession>
<keyword evidence="5 7" id="KW-0175">Coiled coil</keyword>
<dbReference type="AlphaFoldDB" id="A0A0R2CYN0"/>
<evidence type="ECO:0000256" key="8">
    <source>
        <dbReference type="SAM" id="MobiDB-lite"/>
    </source>
</evidence>
<dbReference type="RefSeq" id="WP_057874238.1">
    <property type="nucleotide sequence ID" value="NZ_AYYI01000048.1"/>
</dbReference>
<dbReference type="STRING" id="1423796.FC24_GL001797"/>
<dbReference type="PANTHER" id="PTHR35794">
    <property type="entry name" value="CELL DIVISION PROTEIN DIVIVA"/>
    <property type="match status" value="1"/>
</dbReference>
<dbReference type="Pfam" id="PF05103">
    <property type="entry name" value="DivIVA"/>
    <property type="match status" value="1"/>
</dbReference>
<dbReference type="PANTHER" id="PTHR35794:SF2">
    <property type="entry name" value="CELL DIVISION PROTEIN DIVIVA"/>
    <property type="match status" value="1"/>
</dbReference>
<protein>
    <submittedName>
        <fullName evidence="9">Cell-division initiation protein (Septum placement)</fullName>
    </submittedName>
</protein>
<dbReference type="InterPro" id="IPR019933">
    <property type="entry name" value="DivIVA_domain"/>
</dbReference>
<evidence type="ECO:0000256" key="7">
    <source>
        <dbReference type="SAM" id="Coils"/>
    </source>
</evidence>
<feature type="coiled-coil region" evidence="7">
    <location>
        <begin position="29"/>
        <end position="56"/>
    </location>
</feature>
<dbReference type="GO" id="GO:0051301">
    <property type="term" value="P:cell division"/>
    <property type="evidence" value="ECO:0007669"/>
    <property type="project" value="UniProtKB-KW"/>
</dbReference>